<evidence type="ECO:0000256" key="1">
    <source>
        <dbReference type="SAM" id="MobiDB-lite"/>
    </source>
</evidence>
<dbReference type="EMBL" id="CABFNB010000033">
    <property type="protein sequence ID" value="VTZ59827.1"/>
    <property type="molecule type" value="Genomic_DNA"/>
</dbReference>
<name>A0A508WSQ7_9HYPH</name>
<feature type="region of interest" description="Disordered" evidence="1">
    <location>
        <begin position="33"/>
        <end position="58"/>
    </location>
</feature>
<evidence type="ECO:0000313" key="2">
    <source>
        <dbReference type="EMBL" id="VTZ59827.1"/>
    </source>
</evidence>
<dbReference type="Proteomes" id="UP000507954">
    <property type="component" value="Unassembled WGS sequence"/>
</dbReference>
<dbReference type="RefSeq" id="WP_180161505.1">
    <property type="nucleotide sequence ID" value="NZ_CABFNB010000033.1"/>
</dbReference>
<dbReference type="AlphaFoldDB" id="A0A508WSQ7"/>
<gene>
    <name evidence="2" type="ORF">EMEDMD4_1280014</name>
</gene>
<reference evidence="2" key="1">
    <citation type="submission" date="2019-06" db="EMBL/GenBank/DDBJ databases">
        <authorList>
            <person name="Le Quere A."/>
            <person name="Colella S."/>
        </authorList>
    </citation>
    <scope>NUCLEOTIDE SEQUENCE</scope>
    <source>
        <strain evidence="2">EmedicaeMD41</strain>
    </source>
</reference>
<organism evidence="2">
    <name type="scientific">Sinorhizobium medicae</name>
    <dbReference type="NCBI Taxonomy" id="110321"/>
    <lineage>
        <taxon>Bacteria</taxon>
        <taxon>Pseudomonadati</taxon>
        <taxon>Pseudomonadota</taxon>
        <taxon>Alphaproteobacteria</taxon>
        <taxon>Hyphomicrobiales</taxon>
        <taxon>Rhizobiaceae</taxon>
        <taxon>Sinorhizobium/Ensifer group</taxon>
        <taxon>Sinorhizobium</taxon>
    </lineage>
</organism>
<sequence>MLLRKYHENKEALMQIGKEALAESRRLGLPISAKDLENERKDRAEHEQEERIPAAMRQ</sequence>
<proteinExistence type="predicted"/>
<protein>
    <submittedName>
        <fullName evidence="2">Uncharacterized protein</fullName>
    </submittedName>
</protein>
<feature type="compositionally biased region" description="Basic and acidic residues" evidence="1">
    <location>
        <begin position="34"/>
        <end position="52"/>
    </location>
</feature>
<accession>A0A508WSQ7</accession>